<protein>
    <submittedName>
        <fullName evidence="3">Uncharacterized protein</fullName>
    </submittedName>
</protein>
<proteinExistence type="predicted"/>
<keyword evidence="1" id="KW-0175">Coiled coil</keyword>
<evidence type="ECO:0000256" key="2">
    <source>
        <dbReference type="SAM" id="MobiDB-lite"/>
    </source>
</evidence>
<feature type="coiled-coil region" evidence="1">
    <location>
        <begin position="91"/>
        <end position="118"/>
    </location>
</feature>
<evidence type="ECO:0000256" key="1">
    <source>
        <dbReference type="SAM" id="Coils"/>
    </source>
</evidence>
<evidence type="ECO:0000313" key="4">
    <source>
        <dbReference type="Proteomes" id="UP000823775"/>
    </source>
</evidence>
<dbReference type="EMBL" id="JACEIK010007923">
    <property type="protein sequence ID" value="MCE3050808.1"/>
    <property type="molecule type" value="Genomic_DNA"/>
</dbReference>
<evidence type="ECO:0000313" key="3">
    <source>
        <dbReference type="EMBL" id="MCE3050808.1"/>
    </source>
</evidence>
<sequence>MSNAGAEPLRRDSDLHLWAAGQSDPPPTKRNRDIHVSPMTNRHVPPQGSYLLKMVQMARTYNSQILKLAKVIPHMIQSSIKMAMKPVVEKLSSLCARVDVLEREVTAMRDEIERWKELIPPMEIDLNNPVAGPDSQNRSPLDDWCVGYNPTEIATIAEGQDSEPPHIKCALYYGCCLPN</sequence>
<dbReference type="Proteomes" id="UP000823775">
    <property type="component" value="Unassembled WGS sequence"/>
</dbReference>
<name>A0ABS8WMV0_DATST</name>
<feature type="region of interest" description="Disordered" evidence="2">
    <location>
        <begin position="1"/>
        <end position="42"/>
    </location>
</feature>
<comment type="caution">
    <text evidence="3">The sequence shown here is derived from an EMBL/GenBank/DDBJ whole genome shotgun (WGS) entry which is preliminary data.</text>
</comment>
<accession>A0ABS8WMV0</accession>
<gene>
    <name evidence="3" type="ORF">HAX54_048233</name>
</gene>
<keyword evidence="4" id="KW-1185">Reference proteome</keyword>
<organism evidence="3 4">
    <name type="scientific">Datura stramonium</name>
    <name type="common">Jimsonweed</name>
    <name type="synonym">Common thornapple</name>
    <dbReference type="NCBI Taxonomy" id="4076"/>
    <lineage>
        <taxon>Eukaryota</taxon>
        <taxon>Viridiplantae</taxon>
        <taxon>Streptophyta</taxon>
        <taxon>Embryophyta</taxon>
        <taxon>Tracheophyta</taxon>
        <taxon>Spermatophyta</taxon>
        <taxon>Magnoliopsida</taxon>
        <taxon>eudicotyledons</taxon>
        <taxon>Gunneridae</taxon>
        <taxon>Pentapetalae</taxon>
        <taxon>asterids</taxon>
        <taxon>lamiids</taxon>
        <taxon>Solanales</taxon>
        <taxon>Solanaceae</taxon>
        <taxon>Solanoideae</taxon>
        <taxon>Datureae</taxon>
        <taxon>Datura</taxon>
    </lineage>
</organism>
<reference evidence="3 4" key="1">
    <citation type="journal article" date="2021" name="BMC Genomics">
        <title>Datura genome reveals duplications of psychoactive alkaloid biosynthetic genes and high mutation rate following tissue culture.</title>
        <authorList>
            <person name="Rajewski A."/>
            <person name="Carter-House D."/>
            <person name="Stajich J."/>
            <person name="Litt A."/>
        </authorList>
    </citation>
    <scope>NUCLEOTIDE SEQUENCE [LARGE SCALE GENOMIC DNA]</scope>
    <source>
        <strain evidence="3">AR-01</strain>
    </source>
</reference>